<reference evidence="2 3" key="1">
    <citation type="journal article" date="2020" name="Nat. Food">
        <title>A phased Vanilla planifolia genome enables genetic improvement of flavour and production.</title>
        <authorList>
            <person name="Hasing T."/>
            <person name="Tang H."/>
            <person name="Brym M."/>
            <person name="Khazi F."/>
            <person name="Huang T."/>
            <person name="Chambers A.H."/>
        </authorList>
    </citation>
    <scope>NUCLEOTIDE SEQUENCE [LARGE SCALE GENOMIC DNA]</scope>
    <source>
        <tissue evidence="2">Leaf</tissue>
    </source>
</reference>
<sequence length="266" mass="30766">MQPWLQEEKRALLAENSIVKSKLQEIERKPRRIKNDLKFERDGVIADNKKLENKVEELKLKINGLDLHLHAANLQLSDVNNAVLAAEEEKRTLLTENSVVKAKLQEAELRIDSFQTQFGVLNEQNSILQSKVQEAEKDANDLKFERDGVIADNKKLENKGKVEEAEKDTNDFKIERDAVIGDNKQLYIKVKELQTELETTNVRLHDLEKLISSAKEQKENMVSEISVLTGKITHAQLDNLTLEKRETYYERKTLLFKELEMNCITR</sequence>
<gene>
    <name evidence="2" type="ORF">HPP92_028302</name>
</gene>
<dbReference type="OrthoDB" id="10255522at2759"/>
<proteinExistence type="predicted"/>
<protein>
    <submittedName>
        <fullName evidence="2">Uncharacterized protein</fullName>
    </submittedName>
</protein>
<organism evidence="2 3">
    <name type="scientific">Vanilla planifolia</name>
    <name type="common">Vanilla</name>
    <dbReference type="NCBI Taxonomy" id="51239"/>
    <lineage>
        <taxon>Eukaryota</taxon>
        <taxon>Viridiplantae</taxon>
        <taxon>Streptophyta</taxon>
        <taxon>Embryophyta</taxon>
        <taxon>Tracheophyta</taxon>
        <taxon>Spermatophyta</taxon>
        <taxon>Magnoliopsida</taxon>
        <taxon>Liliopsida</taxon>
        <taxon>Asparagales</taxon>
        <taxon>Orchidaceae</taxon>
        <taxon>Vanilloideae</taxon>
        <taxon>Vanilleae</taxon>
        <taxon>Vanilla</taxon>
    </lineage>
</organism>
<dbReference type="Proteomes" id="UP000639772">
    <property type="component" value="Unassembled WGS sequence"/>
</dbReference>
<accession>A0A835U3Z0</accession>
<evidence type="ECO:0000256" key="1">
    <source>
        <dbReference type="SAM" id="Coils"/>
    </source>
</evidence>
<feature type="coiled-coil region" evidence="1">
    <location>
        <begin position="9"/>
        <end position="145"/>
    </location>
</feature>
<dbReference type="EMBL" id="JADCNM010000452">
    <property type="protein sequence ID" value="KAG0447487.1"/>
    <property type="molecule type" value="Genomic_DNA"/>
</dbReference>
<comment type="caution">
    <text evidence="2">The sequence shown here is derived from an EMBL/GenBank/DDBJ whole genome shotgun (WGS) entry which is preliminary data.</text>
</comment>
<name>A0A835U3Z0_VANPL</name>
<feature type="coiled-coil region" evidence="1">
    <location>
        <begin position="183"/>
        <end position="224"/>
    </location>
</feature>
<dbReference type="AlphaFoldDB" id="A0A835U3Z0"/>
<evidence type="ECO:0000313" key="3">
    <source>
        <dbReference type="Proteomes" id="UP000639772"/>
    </source>
</evidence>
<evidence type="ECO:0000313" key="2">
    <source>
        <dbReference type="EMBL" id="KAG0447487.1"/>
    </source>
</evidence>
<keyword evidence="1" id="KW-0175">Coiled coil</keyword>